<dbReference type="AlphaFoldDB" id="A0A0M3V4H0"/>
<gene>
    <name evidence="2" type="ORF">ACX27_03550</name>
</gene>
<dbReference type="RefSeq" id="WP_062288522.1">
    <property type="nucleotide sequence ID" value="NZ_CP012036.1"/>
</dbReference>
<sequence>MTSLNQEIQGKLDIYFKKYRQQYTKCLVRGIEISVDGRPEELVRQIFIHFLINQSELLTEKINIKVESNNHDIEIYKSPKNNNFRPHQNPVMIVEVKREEVNLQNHYSQIQRYLTKAGCDIGILYNYHEIIGISRKNHDFEFNRLNSLQEIQKLILHKINQIDDGLLEFGEAQNGNFQSFSYLINKYGRYTTNTFIFKLKNQPNQVEGYLFSIQNNKVYYKICGQYSKKQLSFDSQDFEKLISIIY</sequence>
<name>A0A0M3V4H0_9NOSO</name>
<dbReference type="EMBL" id="CP012036">
    <property type="protein sequence ID" value="ALF52133.1"/>
    <property type="molecule type" value="Genomic_DNA"/>
</dbReference>
<evidence type="ECO:0000313" key="3">
    <source>
        <dbReference type="Proteomes" id="UP000062645"/>
    </source>
</evidence>
<proteinExistence type="predicted"/>
<dbReference type="KEGG" id="npz:ACX27_03550"/>
<reference evidence="3" key="1">
    <citation type="submission" date="2015-07" db="EMBL/GenBank/DDBJ databases">
        <title>Genome Of Nitrogen-Fixing Cyanobacterium Nostoc piscinale CENA21 From Solimoes/Amazon River Floodplain Sediments And Comparative Genomics To Uncover Biosynthetic Natural Products Potential.</title>
        <authorList>
            <person name="Leao T.F."/>
            <person name="Leao P.N."/>
            <person name="Guimaraes P.I."/>
            <person name="de Melo A.G.C."/>
            <person name="Ramos R.T.J."/>
            <person name="Silva A."/>
            <person name="Fiore M.F."/>
            <person name="Schneider M.P.C."/>
        </authorList>
    </citation>
    <scope>NUCLEOTIDE SEQUENCE [LARGE SCALE GENOMIC DNA]</scope>
    <source>
        <strain evidence="3">CENA21</strain>
    </source>
</reference>
<feature type="domain" description="Type I restriction enzyme R protein N-terminal" evidence="1">
    <location>
        <begin position="39"/>
        <end position="147"/>
    </location>
</feature>
<dbReference type="Proteomes" id="UP000062645">
    <property type="component" value="Chromosome"/>
</dbReference>
<dbReference type="OrthoDB" id="485135at2"/>
<dbReference type="PATRIC" id="fig|224013.5.peg.855"/>
<evidence type="ECO:0000313" key="2">
    <source>
        <dbReference type="EMBL" id="ALF52133.1"/>
    </source>
</evidence>
<protein>
    <recommendedName>
        <fullName evidence="1">Type I restriction enzyme R protein N-terminal domain-containing protein</fullName>
    </recommendedName>
</protein>
<reference evidence="2 3" key="2">
    <citation type="journal article" date="2016" name="Genome Announc.">
        <title>Draft Genome Sequence of the N2-Fixing Cyanobacterium Nostoc piscinale CENA21, Isolated from the Brazilian Amazon Floodplain.</title>
        <authorList>
            <person name="Leao T."/>
            <person name="Guimaraes P.I."/>
            <person name="de Melo A.G."/>
            <person name="Ramos R.T."/>
            <person name="Leao P.N."/>
            <person name="Silva A."/>
            <person name="Fiore M.F."/>
            <person name="Schneider M.P."/>
        </authorList>
    </citation>
    <scope>NUCLEOTIDE SEQUENCE [LARGE SCALE GENOMIC DNA]</scope>
    <source>
        <strain evidence="2 3">CENA21</strain>
    </source>
</reference>
<dbReference type="Pfam" id="PF13588">
    <property type="entry name" value="HSDR_N_2"/>
    <property type="match status" value="1"/>
</dbReference>
<accession>A0A0M3V4H0</accession>
<evidence type="ECO:0000259" key="1">
    <source>
        <dbReference type="Pfam" id="PF13588"/>
    </source>
</evidence>
<organism evidence="2 3">
    <name type="scientific">Nostoc piscinale CENA21</name>
    <dbReference type="NCBI Taxonomy" id="224013"/>
    <lineage>
        <taxon>Bacteria</taxon>
        <taxon>Bacillati</taxon>
        <taxon>Cyanobacteriota</taxon>
        <taxon>Cyanophyceae</taxon>
        <taxon>Nostocales</taxon>
        <taxon>Nostocaceae</taxon>
        <taxon>Nostoc</taxon>
    </lineage>
</organism>
<dbReference type="InterPro" id="IPR029464">
    <property type="entry name" value="HSDR_N"/>
</dbReference>
<keyword evidence="3" id="KW-1185">Reference proteome</keyword>